<organism evidence="1 2">
    <name type="scientific">Rhodococcus phage Sleepyhead</name>
    <dbReference type="NCBI Taxonomy" id="2591131"/>
    <lineage>
        <taxon>Viruses</taxon>
        <taxon>Duplodnaviria</taxon>
        <taxon>Heunggongvirae</taxon>
        <taxon>Uroviricota</taxon>
        <taxon>Caudoviricetes</taxon>
        <taxon>Sleepyheadvirus</taxon>
        <taxon>Sleepyheadvirus sleepyhead</taxon>
    </lineage>
</organism>
<sequence length="77" mass="8561">MAQFRISLDELERVKRRNRISSQVELASVTGVSRSTWTRATRDGEPSRQVLDALARLGADPTRVLVLDEAAAERIPA</sequence>
<name>A0A515MHA4_9CAUD</name>
<evidence type="ECO:0000313" key="2">
    <source>
        <dbReference type="Proteomes" id="UP000320841"/>
    </source>
</evidence>
<evidence type="ECO:0000313" key="1">
    <source>
        <dbReference type="EMBL" id="QDM56056.1"/>
    </source>
</evidence>
<proteinExistence type="predicted"/>
<dbReference type="EMBL" id="MK967380">
    <property type="protein sequence ID" value="QDM56056.1"/>
    <property type="molecule type" value="Genomic_DNA"/>
</dbReference>
<dbReference type="RefSeq" id="YP_009848255.1">
    <property type="nucleotide sequence ID" value="NC_048782.1"/>
</dbReference>
<dbReference type="Proteomes" id="UP000320841">
    <property type="component" value="Segment"/>
</dbReference>
<protein>
    <submittedName>
        <fullName evidence="1">Cro protein</fullName>
    </submittedName>
</protein>
<reference evidence="1 2" key="1">
    <citation type="submission" date="2019-05" db="EMBL/GenBank/DDBJ databases">
        <authorList>
            <person name="Andrick R."/>
            <person name="Dugal D."/>
            <person name="Kinney M."/>
            <person name="Taplin D."/>
            <person name="Molloy S.D."/>
            <person name="Garlena R.A."/>
            <person name="Russell D.A."/>
            <person name="Pope W.H."/>
            <person name="Jacobs-Sera D."/>
            <person name="Hatfull G.F."/>
        </authorList>
    </citation>
    <scope>NUCLEOTIDE SEQUENCE [LARGE SCALE GENOMIC DNA]</scope>
</reference>
<accession>A0A515MHA4</accession>
<keyword evidence="2" id="KW-1185">Reference proteome</keyword>
<dbReference type="GeneID" id="55618673"/>
<dbReference type="KEGG" id="vg:55618673"/>
<gene>
    <name evidence="1" type="primary">41</name>
    <name evidence="1" type="ORF">SEA_SLEEPYHEAD_41</name>
</gene>